<gene>
    <name evidence="2" type="ORF">ACFQZQ_00565</name>
</gene>
<organism evidence="2 3">
    <name type="scientific">Lysobacter koreensis</name>
    <dbReference type="NCBI Taxonomy" id="266122"/>
    <lineage>
        <taxon>Bacteria</taxon>
        <taxon>Pseudomonadati</taxon>
        <taxon>Pseudomonadota</taxon>
        <taxon>Gammaproteobacteria</taxon>
        <taxon>Lysobacterales</taxon>
        <taxon>Lysobacteraceae</taxon>
        <taxon>Lysobacter</taxon>
    </lineage>
</organism>
<feature type="domain" description="Anti-sigma K factor RskA C-terminal" evidence="1">
    <location>
        <begin position="103"/>
        <end position="247"/>
    </location>
</feature>
<dbReference type="InterPro" id="IPR051474">
    <property type="entry name" value="Anti-sigma-K/W_factor"/>
</dbReference>
<evidence type="ECO:0000313" key="2">
    <source>
        <dbReference type="EMBL" id="MFD0737785.1"/>
    </source>
</evidence>
<dbReference type="InterPro" id="IPR018764">
    <property type="entry name" value="RskA_C"/>
</dbReference>
<protein>
    <submittedName>
        <fullName evidence="2">Anti-sigma factor domain-containing protein</fullName>
    </submittedName>
</protein>
<dbReference type="EMBL" id="JBHTIH010000002">
    <property type="protein sequence ID" value="MFD0737785.1"/>
    <property type="molecule type" value="Genomic_DNA"/>
</dbReference>
<dbReference type="RefSeq" id="WP_386810748.1">
    <property type="nucleotide sequence ID" value="NZ_JBHTIH010000002.1"/>
</dbReference>
<sequence length="256" mass="26404">MSDEQFQHEPPSDDLLAAEYVVGVLDAAARRAAQARIDGEPAFAALVLAWEQRFAALLDGIDPVTVPEQVWLRLRARLGWSPVEGGKRGAWQSVGFWRAATAVAAAAAIGAVVIGRIPQAPVPAPQPPQVVVQPAPTPAPEEAAAKPVTTLAHDDGTPGWLASIDLARGSVLMVPVPAAADAQGRVPELWLIPAGEAPRSLGLVSIDKAHSVSVPADIRRALAVGSTLAITLEPQGGAPQGVPTGPIIAKGGIQII</sequence>
<comment type="caution">
    <text evidence="2">The sequence shown here is derived from an EMBL/GenBank/DDBJ whole genome shotgun (WGS) entry which is preliminary data.</text>
</comment>
<dbReference type="Pfam" id="PF10099">
    <property type="entry name" value="RskA_C"/>
    <property type="match status" value="1"/>
</dbReference>
<keyword evidence="3" id="KW-1185">Reference proteome</keyword>
<accession>A0ABW2YJB4</accession>
<dbReference type="PANTHER" id="PTHR37461">
    <property type="entry name" value="ANTI-SIGMA-K FACTOR RSKA"/>
    <property type="match status" value="1"/>
</dbReference>
<dbReference type="Proteomes" id="UP001597090">
    <property type="component" value="Unassembled WGS sequence"/>
</dbReference>
<evidence type="ECO:0000259" key="1">
    <source>
        <dbReference type="Pfam" id="PF10099"/>
    </source>
</evidence>
<name>A0ABW2YJB4_9GAMM</name>
<reference evidence="3" key="1">
    <citation type="journal article" date="2019" name="Int. J. Syst. Evol. Microbiol.">
        <title>The Global Catalogue of Microorganisms (GCM) 10K type strain sequencing project: providing services to taxonomists for standard genome sequencing and annotation.</title>
        <authorList>
            <consortium name="The Broad Institute Genomics Platform"/>
            <consortium name="The Broad Institute Genome Sequencing Center for Infectious Disease"/>
            <person name="Wu L."/>
            <person name="Ma J."/>
        </authorList>
    </citation>
    <scope>NUCLEOTIDE SEQUENCE [LARGE SCALE GENOMIC DNA]</scope>
    <source>
        <strain evidence="3">CCUG 55491</strain>
    </source>
</reference>
<dbReference type="PANTHER" id="PTHR37461:SF1">
    <property type="entry name" value="ANTI-SIGMA-K FACTOR RSKA"/>
    <property type="match status" value="1"/>
</dbReference>
<evidence type="ECO:0000313" key="3">
    <source>
        <dbReference type="Proteomes" id="UP001597090"/>
    </source>
</evidence>
<proteinExistence type="predicted"/>